<dbReference type="PROSITE" id="PS50887">
    <property type="entry name" value="GGDEF"/>
    <property type="match status" value="1"/>
</dbReference>
<dbReference type="AlphaFoldDB" id="A0A2S5GAI8"/>
<evidence type="ECO:0000259" key="1">
    <source>
        <dbReference type="PROSITE" id="PS50887"/>
    </source>
</evidence>
<dbReference type="Pfam" id="PF00990">
    <property type="entry name" value="GGDEF"/>
    <property type="match status" value="1"/>
</dbReference>
<accession>A0A2S5GAI8</accession>
<dbReference type="Proteomes" id="UP000239047">
    <property type="component" value="Unassembled WGS sequence"/>
</dbReference>
<dbReference type="NCBIfam" id="TIGR00254">
    <property type="entry name" value="GGDEF"/>
    <property type="match status" value="1"/>
</dbReference>
<dbReference type="InterPro" id="IPR029787">
    <property type="entry name" value="Nucleotide_cyclase"/>
</dbReference>
<dbReference type="SUPFAM" id="SSF55073">
    <property type="entry name" value="Nucleotide cyclase"/>
    <property type="match status" value="1"/>
</dbReference>
<sequence length="147" mass="16620">MAETAKLEGHKLAFFYIDLDRFKQVNDTLGHQAGDLLLKHVAEVFRKELTENAFISRIGGDEFILLLPLTEHSKKDLQALAQNLIEKINVPIMLKGKLTQIGCSIGISIFPDNEFNDFHTLISYADQALYASKEAGKNRVTFYSKFD</sequence>
<dbReference type="PANTHER" id="PTHR46663:SF2">
    <property type="entry name" value="GGDEF DOMAIN-CONTAINING PROTEIN"/>
    <property type="match status" value="1"/>
</dbReference>
<organism evidence="2 3">
    <name type="scientific">Jeotgalibacillus proteolyticus</name>
    <dbReference type="NCBI Taxonomy" id="2082395"/>
    <lineage>
        <taxon>Bacteria</taxon>
        <taxon>Bacillati</taxon>
        <taxon>Bacillota</taxon>
        <taxon>Bacilli</taxon>
        <taxon>Bacillales</taxon>
        <taxon>Caryophanaceae</taxon>
        <taxon>Jeotgalibacillus</taxon>
    </lineage>
</organism>
<dbReference type="PANTHER" id="PTHR46663">
    <property type="entry name" value="DIGUANYLATE CYCLASE DGCT-RELATED"/>
    <property type="match status" value="1"/>
</dbReference>
<keyword evidence="3" id="KW-1185">Reference proteome</keyword>
<dbReference type="InterPro" id="IPR043128">
    <property type="entry name" value="Rev_trsase/Diguanyl_cyclase"/>
</dbReference>
<comment type="caution">
    <text evidence="2">The sequence shown here is derived from an EMBL/GenBank/DDBJ whole genome shotgun (WGS) entry which is preliminary data.</text>
</comment>
<dbReference type="OrthoDB" id="69083at2"/>
<dbReference type="CDD" id="cd01949">
    <property type="entry name" value="GGDEF"/>
    <property type="match status" value="1"/>
</dbReference>
<dbReference type="InterPro" id="IPR000160">
    <property type="entry name" value="GGDEF_dom"/>
</dbReference>
<dbReference type="Gene3D" id="3.30.70.270">
    <property type="match status" value="1"/>
</dbReference>
<dbReference type="SMART" id="SM00267">
    <property type="entry name" value="GGDEF"/>
    <property type="match status" value="1"/>
</dbReference>
<dbReference type="EMBL" id="PREZ01000005">
    <property type="protein sequence ID" value="PPA69931.1"/>
    <property type="molecule type" value="Genomic_DNA"/>
</dbReference>
<evidence type="ECO:0000313" key="2">
    <source>
        <dbReference type="EMBL" id="PPA69931.1"/>
    </source>
</evidence>
<protein>
    <recommendedName>
        <fullName evidence="1">GGDEF domain-containing protein</fullName>
    </recommendedName>
</protein>
<dbReference type="InterPro" id="IPR052163">
    <property type="entry name" value="DGC-Regulatory_Protein"/>
</dbReference>
<feature type="domain" description="GGDEF" evidence="1">
    <location>
        <begin position="10"/>
        <end position="145"/>
    </location>
</feature>
<name>A0A2S5GAI8_9BACL</name>
<evidence type="ECO:0000313" key="3">
    <source>
        <dbReference type="Proteomes" id="UP000239047"/>
    </source>
</evidence>
<proteinExistence type="predicted"/>
<gene>
    <name evidence="2" type="ORF">C4B60_15515</name>
</gene>
<reference evidence="2 3" key="1">
    <citation type="submission" date="2018-02" db="EMBL/GenBank/DDBJ databases">
        <title>Jeotgalibacillus proteolyticum sp. nov. a protease producing bacterium isolated from ocean sediments of Laizhou Bay.</title>
        <authorList>
            <person name="Li Y."/>
        </authorList>
    </citation>
    <scope>NUCLEOTIDE SEQUENCE [LARGE SCALE GENOMIC DNA]</scope>
    <source>
        <strain evidence="2 3">22-7</strain>
    </source>
</reference>